<comment type="similarity">
    <text evidence="2">Belongs to the GILT family.</text>
</comment>
<dbReference type="PANTHER" id="PTHR13234">
    <property type="entry name" value="GAMMA-INTERFERON INDUCIBLE LYSOSOMAL THIOL REDUCTASE GILT"/>
    <property type="match status" value="1"/>
</dbReference>
<proteinExistence type="inferred from homology"/>
<feature type="signal peptide" evidence="6">
    <location>
        <begin position="1"/>
        <end position="31"/>
    </location>
</feature>
<dbReference type="Proteomes" id="UP000016935">
    <property type="component" value="Unassembled WGS sequence"/>
</dbReference>
<dbReference type="EMBL" id="KB908592">
    <property type="protein sequence ID" value="EOA86897.1"/>
    <property type="molecule type" value="Genomic_DNA"/>
</dbReference>
<dbReference type="PANTHER" id="PTHR13234:SF8">
    <property type="entry name" value="GAMMA-INTERFERON-INDUCIBLE LYSOSOMAL THIOL REDUCTASE"/>
    <property type="match status" value="1"/>
</dbReference>
<accession>R0KFK4</accession>
<dbReference type="STRING" id="671987.R0KFK4"/>
<organism evidence="7 8">
    <name type="scientific">Exserohilum turcicum (strain 28A)</name>
    <name type="common">Northern leaf blight fungus</name>
    <name type="synonym">Setosphaeria turcica</name>
    <dbReference type="NCBI Taxonomy" id="671987"/>
    <lineage>
        <taxon>Eukaryota</taxon>
        <taxon>Fungi</taxon>
        <taxon>Dikarya</taxon>
        <taxon>Ascomycota</taxon>
        <taxon>Pezizomycotina</taxon>
        <taxon>Dothideomycetes</taxon>
        <taxon>Pleosporomycetidae</taxon>
        <taxon>Pleosporales</taxon>
        <taxon>Pleosporineae</taxon>
        <taxon>Pleosporaceae</taxon>
        <taxon>Exserohilum</taxon>
    </lineage>
</organism>
<evidence type="ECO:0000256" key="4">
    <source>
        <dbReference type="ARBA" id="ARBA00022729"/>
    </source>
</evidence>
<dbReference type="Pfam" id="PF03227">
    <property type="entry name" value="GILT"/>
    <property type="match status" value="1"/>
</dbReference>
<evidence type="ECO:0000256" key="3">
    <source>
        <dbReference type="ARBA" id="ARBA00022525"/>
    </source>
</evidence>
<evidence type="ECO:0000313" key="8">
    <source>
        <dbReference type="Proteomes" id="UP000016935"/>
    </source>
</evidence>
<name>R0KFK4_EXST2</name>
<evidence type="ECO:0000256" key="1">
    <source>
        <dbReference type="ARBA" id="ARBA00004613"/>
    </source>
</evidence>
<dbReference type="GO" id="GO:0005576">
    <property type="term" value="C:extracellular region"/>
    <property type="evidence" value="ECO:0007669"/>
    <property type="project" value="UniProtKB-SubCell"/>
</dbReference>
<dbReference type="RefSeq" id="XP_008025461.1">
    <property type="nucleotide sequence ID" value="XM_008027270.1"/>
</dbReference>
<dbReference type="InterPro" id="IPR004911">
    <property type="entry name" value="Interferon-induced_GILT"/>
</dbReference>
<reference evidence="7 8" key="1">
    <citation type="journal article" date="2012" name="PLoS Pathog.">
        <title>Diverse lifestyles and strategies of plant pathogenesis encoded in the genomes of eighteen Dothideomycetes fungi.</title>
        <authorList>
            <person name="Ohm R.A."/>
            <person name="Feau N."/>
            <person name="Henrissat B."/>
            <person name="Schoch C.L."/>
            <person name="Horwitz B.A."/>
            <person name="Barry K.W."/>
            <person name="Condon B.J."/>
            <person name="Copeland A.C."/>
            <person name="Dhillon B."/>
            <person name="Glaser F."/>
            <person name="Hesse C.N."/>
            <person name="Kosti I."/>
            <person name="LaButti K."/>
            <person name="Lindquist E.A."/>
            <person name="Lucas S."/>
            <person name="Salamov A.A."/>
            <person name="Bradshaw R.E."/>
            <person name="Ciuffetti L."/>
            <person name="Hamelin R.C."/>
            <person name="Kema G.H.J."/>
            <person name="Lawrence C."/>
            <person name="Scott J.A."/>
            <person name="Spatafora J.W."/>
            <person name="Turgeon B.G."/>
            <person name="de Wit P.J.G.M."/>
            <person name="Zhong S."/>
            <person name="Goodwin S.B."/>
            <person name="Grigoriev I.V."/>
        </authorList>
    </citation>
    <scope>NUCLEOTIDE SEQUENCE [LARGE SCALE GENOMIC DNA]</scope>
    <source>
        <strain evidence="8">28A</strain>
    </source>
</reference>
<evidence type="ECO:0000256" key="6">
    <source>
        <dbReference type="SAM" id="SignalP"/>
    </source>
</evidence>
<dbReference type="GO" id="GO:0016671">
    <property type="term" value="F:oxidoreductase activity, acting on a sulfur group of donors, disulfide as acceptor"/>
    <property type="evidence" value="ECO:0007669"/>
    <property type="project" value="InterPro"/>
</dbReference>
<gene>
    <name evidence="7" type="ORF">SETTUDRAFT_163021</name>
</gene>
<dbReference type="AlphaFoldDB" id="R0KFK4"/>
<protein>
    <submittedName>
        <fullName evidence="7">Uncharacterized protein</fullName>
    </submittedName>
</protein>
<evidence type="ECO:0000313" key="7">
    <source>
        <dbReference type="EMBL" id="EOA86897.1"/>
    </source>
</evidence>
<reference evidence="7 8" key="2">
    <citation type="journal article" date="2013" name="PLoS Genet.">
        <title>Comparative genome structure, secondary metabolite, and effector coding capacity across Cochliobolus pathogens.</title>
        <authorList>
            <person name="Condon B.J."/>
            <person name="Leng Y."/>
            <person name="Wu D."/>
            <person name="Bushley K.E."/>
            <person name="Ohm R.A."/>
            <person name="Otillar R."/>
            <person name="Martin J."/>
            <person name="Schackwitz W."/>
            <person name="Grimwood J."/>
            <person name="MohdZainudin N."/>
            <person name="Xue C."/>
            <person name="Wang R."/>
            <person name="Manning V.A."/>
            <person name="Dhillon B."/>
            <person name="Tu Z.J."/>
            <person name="Steffenson B.J."/>
            <person name="Salamov A."/>
            <person name="Sun H."/>
            <person name="Lowry S."/>
            <person name="LaButti K."/>
            <person name="Han J."/>
            <person name="Copeland A."/>
            <person name="Lindquist E."/>
            <person name="Barry K."/>
            <person name="Schmutz J."/>
            <person name="Baker S.E."/>
            <person name="Ciuffetti L.M."/>
            <person name="Grigoriev I.V."/>
            <person name="Zhong S."/>
            <person name="Turgeon B.G."/>
        </authorList>
    </citation>
    <scope>NUCLEOTIDE SEQUENCE [LARGE SCALE GENOMIC DNA]</scope>
    <source>
        <strain evidence="8">28A</strain>
    </source>
</reference>
<keyword evidence="8" id="KW-1185">Reference proteome</keyword>
<dbReference type="GeneID" id="19398623"/>
<sequence length="231" mass="25690">MALRRSHSKSRFHAAMVVLLVSLFWLASTWTCADHHEEADTKVPMDVHIMSKCPDARDCMNKLVLPVMANVSDKIDFRLSMIGTLTEDDGVLCKHGQTECLGDIVMLCAASSYPDPKLHLGFTNCLITDYPEIPARSLIEDCALEHGLDFDVLNDCMSKENGAYGMGLLRDSAQHSSDVGVTTSCTIRLDDKVRCVADDGHFKDCEGGDKPEDLIRDIERLYKEAQGWTYS</sequence>
<feature type="chain" id="PRO_5004343284" evidence="6">
    <location>
        <begin position="32"/>
        <end position="231"/>
    </location>
</feature>
<dbReference type="HOGENOM" id="CLU_072148_2_0_1"/>
<dbReference type="eggNOG" id="ENOG502S45F">
    <property type="taxonomic scope" value="Eukaryota"/>
</dbReference>
<comment type="subcellular location">
    <subcellularLocation>
        <location evidence="1">Secreted</location>
    </subcellularLocation>
</comment>
<keyword evidence="4 6" id="KW-0732">Signal</keyword>
<evidence type="ECO:0000256" key="2">
    <source>
        <dbReference type="ARBA" id="ARBA00005679"/>
    </source>
</evidence>
<keyword evidence="5" id="KW-0325">Glycoprotein</keyword>
<evidence type="ECO:0000256" key="5">
    <source>
        <dbReference type="ARBA" id="ARBA00023180"/>
    </source>
</evidence>
<dbReference type="OrthoDB" id="958254at2759"/>
<keyword evidence="3" id="KW-0964">Secreted</keyword>